<evidence type="ECO:0000313" key="1">
    <source>
        <dbReference type="EMBL" id="CAQ05216.1"/>
    </source>
</evidence>
<reference evidence="1 2" key="1">
    <citation type="journal article" date="2008" name="J. Biotechnol.">
        <title>The lifestyle of Corynebacterium urealyticum derived from its complete genome sequence established by pyrosequencing.</title>
        <authorList>
            <person name="Tauch A."/>
            <person name="Trost E."/>
            <person name="Tilker A."/>
            <person name="Ludewig U."/>
            <person name="Schneiker S."/>
            <person name="Goesmann A."/>
            <person name="Arnold W."/>
            <person name="Bekel T."/>
            <person name="Brinkrolf K."/>
            <person name="Brune I."/>
            <person name="Goetker S."/>
            <person name="Kalinowski J."/>
            <person name="Kamp P.-B."/>
            <person name="Lobo F.P."/>
            <person name="Viehoever P."/>
            <person name="Weisshaar B."/>
            <person name="Soriano F."/>
            <person name="Droege M."/>
            <person name="Puehler A."/>
        </authorList>
    </citation>
    <scope>NUCLEOTIDE SEQUENCE [LARGE SCALE GENOMIC DNA]</scope>
    <source>
        <strain evidence="2">ATCC 43042 / DSM 7109</strain>
    </source>
</reference>
<organism evidence="1 2">
    <name type="scientific">Corynebacterium urealyticum (strain ATCC 43042 / DSM 7109)</name>
    <dbReference type="NCBI Taxonomy" id="504474"/>
    <lineage>
        <taxon>Bacteria</taxon>
        <taxon>Bacillati</taxon>
        <taxon>Actinomycetota</taxon>
        <taxon>Actinomycetes</taxon>
        <taxon>Mycobacteriales</taxon>
        <taxon>Corynebacteriaceae</taxon>
        <taxon>Corynebacterium</taxon>
    </lineage>
</organism>
<dbReference type="HOGENOM" id="CLU_219590_0_0_11"/>
<accession>B1VHH5</accession>
<name>B1VHH5_CORU7</name>
<evidence type="ECO:0008006" key="3">
    <source>
        <dbReference type="Google" id="ProtNLM"/>
    </source>
</evidence>
<dbReference type="Proteomes" id="UP000001727">
    <property type="component" value="Chromosome"/>
</dbReference>
<sequence length="34" mass="3875">MDGALLAKLMIKYGVGVQTKRTVQIVEIDEDYFE</sequence>
<evidence type="ECO:0000313" key="2">
    <source>
        <dbReference type="Proteomes" id="UP000001727"/>
    </source>
</evidence>
<dbReference type="AlphaFoldDB" id="B1VHH5"/>
<keyword evidence="2" id="KW-1185">Reference proteome</keyword>
<protein>
    <recommendedName>
        <fullName evidence="3">Restriction endonuclease</fullName>
    </recommendedName>
</protein>
<dbReference type="KEGG" id="cur:cu1256"/>
<proteinExistence type="predicted"/>
<gene>
    <name evidence="1" type="ordered locus">cu1256</name>
</gene>
<dbReference type="EMBL" id="AM942444">
    <property type="protein sequence ID" value="CAQ05216.1"/>
    <property type="molecule type" value="Genomic_DNA"/>
</dbReference>